<sequence length="468" mass="52533">MPELLKEAIRIQDEVSPSDDLFDLLPLSSLESTPPCSPILQATSFPKYYDSEELEGLDGGRERAEEHCGNSSGVLQEQAYASKGPKKHGSASATLDDASADDSRPSPISDAKAKRKKRCKNQSRKNRKKRCEETKRDNGTSYGETAAREESKKKYLNALQPLYTSAQTTKAAHVKTGYNSHNNKEHMLKTFMLEELVGENSKYKMVLFEWDGKTPTGLVDQDGRMFGIVAGHPTDSKWQKLSIWAAKCLEEARLRCHAAQEPQQYLSQRRGAQVVELPGVFYKAGRLYFMSVLSTYAPDLHAYYKDKLTALHDRDPSLKPTFPSTVFTATTYNLGPQTVCYPHTDFSNLAFGWCSITALSSFDPKKGGHLVLWECGLVIEFPPGSTVLIPSALIHHSNTPISPTEKRYSFMQYSAGALFRWVDHNFQKTNDYHKSLSREALQELDEKNKNRWAYGLTLLPRLPSVSTS</sequence>
<feature type="compositionally biased region" description="Basic residues" evidence="1">
    <location>
        <begin position="113"/>
        <end position="129"/>
    </location>
</feature>
<dbReference type="EMBL" id="JANKHO010001626">
    <property type="protein sequence ID" value="KAJ3500319.1"/>
    <property type="molecule type" value="Genomic_DNA"/>
</dbReference>
<keyword evidence="3" id="KW-1185">Reference proteome</keyword>
<dbReference type="OrthoDB" id="3202607at2759"/>
<gene>
    <name evidence="2" type="ORF">NLJ89_g9852</name>
</gene>
<dbReference type="Gene3D" id="3.60.130.30">
    <property type="match status" value="1"/>
</dbReference>
<feature type="region of interest" description="Disordered" evidence="1">
    <location>
        <begin position="80"/>
        <end position="150"/>
    </location>
</feature>
<dbReference type="Proteomes" id="UP001148786">
    <property type="component" value="Unassembled WGS sequence"/>
</dbReference>
<organism evidence="2 3">
    <name type="scientific">Agrocybe chaxingu</name>
    <dbReference type="NCBI Taxonomy" id="84603"/>
    <lineage>
        <taxon>Eukaryota</taxon>
        <taxon>Fungi</taxon>
        <taxon>Dikarya</taxon>
        <taxon>Basidiomycota</taxon>
        <taxon>Agaricomycotina</taxon>
        <taxon>Agaricomycetes</taxon>
        <taxon>Agaricomycetidae</taxon>
        <taxon>Agaricales</taxon>
        <taxon>Agaricineae</taxon>
        <taxon>Strophariaceae</taxon>
        <taxon>Agrocybe</taxon>
    </lineage>
</organism>
<evidence type="ECO:0000313" key="2">
    <source>
        <dbReference type="EMBL" id="KAJ3500319.1"/>
    </source>
</evidence>
<evidence type="ECO:0000313" key="3">
    <source>
        <dbReference type="Proteomes" id="UP001148786"/>
    </source>
</evidence>
<reference evidence="2" key="1">
    <citation type="submission" date="2022-07" db="EMBL/GenBank/DDBJ databases">
        <title>Genome Sequence of Agrocybe chaxingu.</title>
        <authorList>
            <person name="Buettner E."/>
        </authorList>
    </citation>
    <scope>NUCLEOTIDE SEQUENCE</scope>
    <source>
        <strain evidence="2">MP-N11</strain>
    </source>
</reference>
<protein>
    <submittedName>
        <fullName evidence="2">Uncharacterized protein</fullName>
    </submittedName>
</protein>
<comment type="caution">
    <text evidence="2">The sequence shown here is derived from an EMBL/GenBank/DDBJ whole genome shotgun (WGS) entry which is preliminary data.</text>
</comment>
<proteinExistence type="predicted"/>
<accession>A0A9W8JZ86</accession>
<evidence type="ECO:0000256" key="1">
    <source>
        <dbReference type="SAM" id="MobiDB-lite"/>
    </source>
</evidence>
<dbReference type="AlphaFoldDB" id="A0A9W8JZ86"/>
<name>A0A9W8JZ86_9AGAR</name>